<keyword evidence="3 11" id="KW-0645">Protease</keyword>
<name>A0A7J3ZKA8_9CREN</name>
<evidence type="ECO:0000256" key="9">
    <source>
        <dbReference type="ARBA" id="ARBA00023049"/>
    </source>
</evidence>
<keyword evidence="6 11" id="KW-0378">Hydrolase</keyword>
<dbReference type="InterPro" id="IPR001915">
    <property type="entry name" value="Peptidase_M48"/>
</dbReference>
<evidence type="ECO:0000256" key="11">
    <source>
        <dbReference type="HAMAP-Rule" id="MF_00188"/>
    </source>
</evidence>
<comment type="similarity">
    <text evidence="1 11">Belongs to the peptidase M48B family.</text>
</comment>
<feature type="binding site" evidence="11">
    <location>
        <position position="185"/>
    </location>
    <ligand>
        <name>Zn(2+)</name>
        <dbReference type="ChEBI" id="CHEBI:29105"/>
        <note>catalytic</note>
    </ligand>
</feature>
<feature type="transmembrane region" description="Helical" evidence="11">
    <location>
        <begin position="191"/>
        <end position="208"/>
    </location>
</feature>
<keyword evidence="9 11" id="KW-0482">Metalloprotease</keyword>
<dbReference type="AlphaFoldDB" id="A0A7J3ZKA8"/>
<dbReference type="EMBL" id="DRZC01000055">
    <property type="protein sequence ID" value="HHQ80555.1"/>
    <property type="molecule type" value="Genomic_DNA"/>
</dbReference>
<evidence type="ECO:0000256" key="10">
    <source>
        <dbReference type="ARBA" id="ARBA00023136"/>
    </source>
</evidence>
<feature type="transmembrane region" description="Helical" evidence="11">
    <location>
        <begin position="55"/>
        <end position="74"/>
    </location>
</feature>
<comment type="caution">
    <text evidence="13">The sequence shown here is derived from an EMBL/GenBank/DDBJ whole genome shotgun (WGS) entry which is preliminary data.</text>
</comment>
<evidence type="ECO:0000256" key="6">
    <source>
        <dbReference type="ARBA" id="ARBA00022801"/>
    </source>
</evidence>
<keyword evidence="4 11" id="KW-0812">Transmembrane</keyword>
<dbReference type="GO" id="GO:0006508">
    <property type="term" value="P:proteolysis"/>
    <property type="evidence" value="ECO:0007669"/>
    <property type="project" value="UniProtKB-KW"/>
</dbReference>
<evidence type="ECO:0000256" key="5">
    <source>
        <dbReference type="ARBA" id="ARBA00022723"/>
    </source>
</evidence>
<evidence type="ECO:0000256" key="7">
    <source>
        <dbReference type="ARBA" id="ARBA00022833"/>
    </source>
</evidence>
<evidence type="ECO:0000256" key="8">
    <source>
        <dbReference type="ARBA" id="ARBA00022989"/>
    </source>
</evidence>
<dbReference type="InterPro" id="IPR022919">
    <property type="entry name" value="Pept_M48_protease_HtpX"/>
</dbReference>
<dbReference type="EC" id="3.4.24.-" evidence="11"/>
<feature type="transmembrane region" description="Helical" evidence="11">
    <location>
        <begin position="228"/>
        <end position="248"/>
    </location>
</feature>
<accession>A0A7J3ZKA8</accession>
<evidence type="ECO:0000256" key="3">
    <source>
        <dbReference type="ARBA" id="ARBA00022670"/>
    </source>
</evidence>
<keyword evidence="7 11" id="KW-0862">Zinc</keyword>
<evidence type="ECO:0000256" key="4">
    <source>
        <dbReference type="ARBA" id="ARBA00022692"/>
    </source>
</evidence>
<sequence>MSDMLFVYSPLETLGFLLAGFVIALLTGLLAVLADKIIRGPPKSVWGLRASMTSTVAALILGFAGLLALVANYAGAGQAWIYSGLAFFSLLMLLQWLFSPSIINAVYRTRPPGRGEEWLVSKVEELARKAGLKRTPKLRIAEVDAPNAFAYSSPIKGSYVAVTRGLLRTMPREEITAVLAHEIGHLKHKDVAVILALSLLPVALYYVGRSMLMWGWLAGSRERGNAQLYYMGLGIALAAVGCLFHFIVMHFSRLREYYSDAFSGMLTGAPRSLQRALARLAITYETSPEITQTISKSAALLFIVNYLIDATGGMAIEPLWGRPRRREVIIGDIDRAVEELMRREEGGVRELFSTHPPIPKRLRFLESLRLSIESIGSIK</sequence>
<comment type="cofactor">
    <cofactor evidence="11">
        <name>Zn(2+)</name>
        <dbReference type="ChEBI" id="CHEBI:29105"/>
    </cofactor>
    <text evidence="11">Binds 1 zinc ion per subunit.</text>
</comment>
<dbReference type="GO" id="GO:0004222">
    <property type="term" value="F:metalloendopeptidase activity"/>
    <property type="evidence" value="ECO:0007669"/>
    <property type="project" value="UniProtKB-UniRule"/>
</dbReference>
<dbReference type="InterPro" id="IPR050083">
    <property type="entry name" value="HtpX_protease"/>
</dbReference>
<feature type="transmembrane region" description="Helical" evidence="11">
    <location>
        <begin position="80"/>
        <end position="98"/>
    </location>
</feature>
<keyword evidence="5 11" id="KW-0479">Metal-binding</keyword>
<gene>
    <name evidence="11" type="primary">htpX</name>
    <name evidence="13" type="ORF">ENM78_03775</name>
</gene>
<dbReference type="Pfam" id="PF01435">
    <property type="entry name" value="Peptidase_M48"/>
    <property type="match status" value="1"/>
</dbReference>
<feature type="active site" evidence="11">
    <location>
        <position position="182"/>
    </location>
</feature>
<keyword evidence="2 11" id="KW-1003">Cell membrane</keyword>
<feature type="binding site" evidence="11">
    <location>
        <position position="256"/>
    </location>
    <ligand>
        <name>Zn(2+)</name>
        <dbReference type="ChEBI" id="CHEBI:29105"/>
        <note>catalytic</note>
    </ligand>
</feature>
<evidence type="ECO:0000256" key="1">
    <source>
        <dbReference type="ARBA" id="ARBA00009779"/>
    </source>
</evidence>
<dbReference type="Gene3D" id="3.30.2010.10">
    <property type="entry name" value="Metalloproteases ('zincins'), catalytic domain"/>
    <property type="match status" value="1"/>
</dbReference>
<comment type="subcellular location">
    <subcellularLocation>
        <location evidence="11">Cell membrane</location>
        <topology evidence="11">Multi-pass membrane protein</topology>
    </subcellularLocation>
</comment>
<evidence type="ECO:0000259" key="12">
    <source>
        <dbReference type="Pfam" id="PF01435"/>
    </source>
</evidence>
<evidence type="ECO:0000256" key="2">
    <source>
        <dbReference type="ARBA" id="ARBA00022475"/>
    </source>
</evidence>
<reference evidence="13" key="1">
    <citation type="journal article" date="2020" name="mSystems">
        <title>Genome- and Community-Level Interaction Insights into Carbon Utilization and Element Cycling Functions of Hydrothermarchaeota in Hydrothermal Sediment.</title>
        <authorList>
            <person name="Zhou Z."/>
            <person name="Liu Y."/>
            <person name="Xu W."/>
            <person name="Pan J."/>
            <person name="Luo Z.H."/>
            <person name="Li M."/>
        </authorList>
    </citation>
    <scope>NUCLEOTIDE SEQUENCE [LARGE SCALE GENOMIC DNA]</scope>
    <source>
        <strain evidence="13">SpSt-1116</strain>
    </source>
</reference>
<dbReference type="PANTHER" id="PTHR43221">
    <property type="entry name" value="PROTEASE HTPX"/>
    <property type="match status" value="1"/>
</dbReference>
<dbReference type="CDD" id="cd07338">
    <property type="entry name" value="M48B_HtpX_like"/>
    <property type="match status" value="1"/>
</dbReference>
<feature type="transmembrane region" description="Helical" evidence="11">
    <location>
        <begin position="14"/>
        <end position="34"/>
    </location>
</feature>
<feature type="binding site" evidence="11">
    <location>
        <position position="181"/>
    </location>
    <ligand>
        <name>Zn(2+)</name>
        <dbReference type="ChEBI" id="CHEBI:29105"/>
        <note>catalytic</note>
    </ligand>
</feature>
<dbReference type="PANTHER" id="PTHR43221:SF2">
    <property type="entry name" value="PROTEASE HTPX HOMOLOG"/>
    <property type="match status" value="1"/>
</dbReference>
<feature type="domain" description="Peptidase M48" evidence="12">
    <location>
        <begin position="116"/>
        <end position="367"/>
    </location>
</feature>
<evidence type="ECO:0000313" key="13">
    <source>
        <dbReference type="EMBL" id="HHQ80555.1"/>
    </source>
</evidence>
<dbReference type="GO" id="GO:0008270">
    <property type="term" value="F:zinc ion binding"/>
    <property type="evidence" value="ECO:0007669"/>
    <property type="project" value="UniProtKB-UniRule"/>
</dbReference>
<proteinExistence type="inferred from homology"/>
<keyword evidence="10 11" id="KW-0472">Membrane</keyword>
<keyword evidence="8 11" id="KW-1133">Transmembrane helix</keyword>
<dbReference type="HAMAP" id="MF_00188">
    <property type="entry name" value="Pept_M48_protease_HtpX"/>
    <property type="match status" value="1"/>
</dbReference>
<organism evidence="13">
    <name type="scientific">Fervidicoccus fontis</name>
    <dbReference type="NCBI Taxonomy" id="683846"/>
    <lineage>
        <taxon>Archaea</taxon>
        <taxon>Thermoproteota</taxon>
        <taxon>Thermoprotei</taxon>
        <taxon>Fervidicoccales</taxon>
        <taxon>Fervidicoccaceae</taxon>
        <taxon>Fervidicoccus</taxon>
    </lineage>
</organism>
<protein>
    <recommendedName>
        <fullName evidence="11">Protease HtpX homolog</fullName>
        <ecNumber evidence="11">3.4.24.-</ecNumber>
    </recommendedName>
</protein>
<dbReference type="GO" id="GO:0005886">
    <property type="term" value="C:plasma membrane"/>
    <property type="evidence" value="ECO:0007669"/>
    <property type="project" value="UniProtKB-SubCell"/>
</dbReference>